<evidence type="ECO:0000313" key="6">
    <source>
        <dbReference type="EMBL" id="KYO33153.1"/>
    </source>
</evidence>
<dbReference type="InterPro" id="IPR055093">
    <property type="entry name" value="EPS8_2nd"/>
</dbReference>
<dbReference type="InterPro" id="IPR013761">
    <property type="entry name" value="SAM/pointed_sf"/>
</dbReference>
<evidence type="ECO:0000256" key="1">
    <source>
        <dbReference type="ARBA" id="ARBA00006197"/>
    </source>
</evidence>
<dbReference type="FunFam" id="2.30.30.40:FF:000195">
    <property type="entry name" value="epidermal growth factor receptor kinase substrate 8-like protein 3"/>
    <property type="match status" value="1"/>
</dbReference>
<dbReference type="GO" id="GO:0016301">
    <property type="term" value="F:kinase activity"/>
    <property type="evidence" value="ECO:0007669"/>
    <property type="project" value="UniProtKB-KW"/>
</dbReference>
<dbReference type="GO" id="GO:0035023">
    <property type="term" value="P:regulation of Rho protein signal transduction"/>
    <property type="evidence" value="ECO:0007669"/>
    <property type="project" value="TreeGrafter"/>
</dbReference>
<dbReference type="CDD" id="cd01210">
    <property type="entry name" value="PTB_EPS8"/>
    <property type="match status" value="1"/>
</dbReference>
<proteinExistence type="inferred from homology"/>
<dbReference type="GO" id="GO:0032587">
    <property type="term" value="C:ruffle membrane"/>
    <property type="evidence" value="ECO:0007669"/>
    <property type="project" value="TreeGrafter"/>
</dbReference>
<dbReference type="InterPro" id="IPR036028">
    <property type="entry name" value="SH3-like_dom_sf"/>
</dbReference>
<evidence type="ECO:0000259" key="5">
    <source>
        <dbReference type="PROSITE" id="PS50002"/>
    </source>
</evidence>
<comment type="caution">
    <text evidence="6">The sequence shown here is derived from an EMBL/GenBank/DDBJ whole genome shotgun (WGS) entry which is preliminary data.</text>
</comment>
<dbReference type="Pfam" id="PF08416">
    <property type="entry name" value="PTB"/>
    <property type="match status" value="1"/>
</dbReference>
<dbReference type="SUPFAM" id="SSF50044">
    <property type="entry name" value="SH3-domain"/>
    <property type="match status" value="1"/>
</dbReference>
<dbReference type="PANTHER" id="PTHR12287:SF22">
    <property type="entry name" value="EPIDERMAL GROWTH FACTOR RECEPTOR KINASE SUBSTRATE 8-LIKE PROTEIN 3"/>
    <property type="match status" value="1"/>
</dbReference>
<dbReference type="GO" id="GO:1900029">
    <property type="term" value="P:positive regulation of ruffle assembly"/>
    <property type="evidence" value="ECO:0007669"/>
    <property type="project" value="TreeGrafter"/>
</dbReference>
<organism evidence="6 7">
    <name type="scientific">Alligator mississippiensis</name>
    <name type="common">American alligator</name>
    <dbReference type="NCBI Taxonomy" id="8496"/>
    <lineage>
        <taxon>Eukaryota</taxon>
        <taxon>Metazoa</taxon>
        <taxon>Chordata</taxon>
        <taxon>Craniata</taxon>
        <taxon>Vertebrata</taxon>
        <taxon>Euteleostomi</taxon>
        <taxon>Archelosauria</taxon>
        <taxon>Archosauria</taxon>
        <taxon>Crocodylia</taxon>
        <taxon>Alligatoridae</taxon>
        <taxon>Alligatorinae</taxon>
        <taxon>Alligator</taxon>
    </lineage>
</organism>
<dbReference type="InterPro" id="IPR006020">
    <property type="entry name" value="PTB/PI_dom"/>
</dbReference>
<evidence type="ECO:0000256" key="4">
    <source>
        <dbReference type="SAM" id="MobiDB-lite"/>
    </source>
</evidence>
<reference evidence="6 7" key="1">
    <citation type="journal article" date="2012" name="Genome Biol.">
        <title>Sequencing three crocodilian genomes to illuminate the evolution of archosaurs and amniotes.</title>
        <authorList>
            <person name="St John J.A."/>
            <person name="Braun E.L."/>
            <person name="Isberg S.R."/>
            <person name="Miles L.G."/>
            <person name="Chong A.Y."/>
            <person name="Gongora J."/>
            <person name="Dalzell P."/>
            <person name="Moran C."/>
            <person name="Bed'hom B."/>
            <person name="Abzhanov A."/>
            <person name="Burgess S.C."/>
            <person name="Cooksey A.M."/>
            <person name="Castoe T.A."/>
            <person name="Crawford N.G."/>
            <person name="Densmore L.D."/>
            <person name="Drew J.C."/>
            <person name="Edwards S.V."/>
            <person name="Faircloth B.C."/>
            <person name="Fujita M.K."/>
            <person name="Greenwold M.J."/>
            <person name="Hoffmann F.G."/>
            <person name="Howard J.M."/>
            <person name="Iguchi T."/>
            <person name="Janes D.E."/>
            <person name="Khan S.Y."/>
            <person name="Kohno S."/>
            <person name="de Koning A.J."/>
            <person name="Lance S.L."/>
            <person name="McCarthy F.M."/>
            <person name="McCormack J.E."/>
            <person name="Merchant M.E."/>
            <person name="Peterson D.G."/>
            <person name="Pollock D.D."/>
            <person name="Pourmand N."/>
            <person name="Raney B.J."/>
            <person name="Roessler K.A."/>
            <person name="Sanford J.R."/>
            <person name="Sawyer R.H."/>
            <person name="Schmidt C.J."/>
            <person name="Triplett E.W."/>
            <person name="Tuberville T.D."/>
            <person name="Venegas-Anaya M."/>
            <person name="Howard J.T."/>
            <person name="Jarvis E.D."/>
            <person name="Guillette L.J.Jr."/>
            <person name="Glenn T.C."/>
            <person name="Green R.E."/>
            <person name="Ray D.A."/>
        </authorList>
    </citation>
    <scope>NUCLEOTIDE SEQUENCE [LARGE SCALE GENOMIC DNA]</scope>
    <source>
        <strain evidence="6">KSC_2009_1</strain>
    </source>
</reference>
<dbReference type="EMBL" id="AKHW03003787">
    <property type="protein sequence ID" value="KYO33153.1"/>
    <property type="molecule type" value="Genomic_DNA"/>
</dbReference>
<dbReference type="InterPro" id="IPR001452">
    <property type="entry name" value="SH3_domain"/>
</dbReference>
<keyword evidence="7" id="KW-1185">Reference proteome</keyword>
<dbReference type="PROSITE" id="PS50002">
    <property type="entry name" value="SH3"/>
    <property type="match status" value="1"/>
</dbReference>
<feature type="compositionally biased region" description="Polar residues" evidence="4">
    <location>
        <begin position="52"/>
        <end position="62"/>
    </location>
</feature>
<dbReference type="SMART" id="SM00462">
    <property type="entry name" value="PTB"/>
    <property type="match status" value="1"/>
</dbReference>
<evidence type="ECO:0000256" key="2">
    <source>
        <dbReference type="ARBA" id="ARBA00022443"/>
    </source>
</evidence>
<gene>
    <name evidence="6" type="primary">EPS8L3</name>
    <name evidence="6" type="ORF">Y1Q_0014941</name>
</gene>
<evidence type="ECO:0000313" key="7">
    <source>
        <dbReference type="Proteomes" id="UP000050525"/>
    </source>
</evidence>
<dbReference type="PANTHER" id="PTHR12287">
    <property type="entry name" value="EPIDERMAL GROWTH FACTOR RECEPTOR KINASE SUBSTRATE EPS8-RELATED PROTEIN"/>
    <property type="match status" value="1"/>
</dbReference>
<protein>
    <submittedName>
        <fullName evidence="6">Epidermal growth factor receptor kinase substrate 8-like protein 3</fullName>
    </submittedName>
</protein>
<feature type="compositionally biased region" description="Basic and acidic residues" evidence="4">
    <location>
        <begin position="254"/>
        <end position="273"/>
    </location>
</feature>
<dbReference type="eggNOG" id="KOG3557">
    <property type="taxonomic scope" value="Eukaryota"/>
</dbReference>
<dbReference type="PRINTS" id="PR00452">
    <property type="entry name" value="SH3DOMAIN"/>
</dbReference>
<dbReference type="InterPro" id="IPR011993">
    <property type="entry name" value="PH-like_dom_sf"/>
</dbReference>
<dbReference type="GO" id="GO:0031982">
    <property type="term" value="C:vesicle"/>
    <property type="evidence" value="ECO:0007669"/>
    <property type="project" value="TreeGrafter"/>
</dbReference>
<feature type="domain" description="SH3" evidence="5">
    <location>
        <begin position="458"/>
        <end position="517"/>
    </location>
</feature>
<feature type="region of interest" description="Disordered" evidence="4">
    <location>
        <begin position="232"/>
        <end position="273"/>
    </location>
</feature>
<feature type="region of interest" description="Disordered" evidence="4">
    <location>
        <begin position="37"/>
        <end position="64"/>
    </location>
</feature>
<dbReference type="AlphaFoldDB" id="A0A151N8J6"/>
<dbReference type="Pfam" id="PF00018">
    <property type="entry name" value="SH3_1"/>
    <property type="match status" value="1"/>
</dbReference>
<dbReference type="SMART" id="SM00326">
    <property type="entry name" value="SH3"/>
    <property type="match status" value="1"/>
</dbReference>
<accession>A0A151N8J6</accession>
<dbReference type="GO" id="GO:0007266">
    <property type="term" value="P:Rho protein signal transduction"/>
    <property type="evidence" value="ECO:0007669"/>
    <property type="project" value="TreeGrafter"/>
</dbReference>
<sequence length="605" mass="68857">MNCDQPARIPVKGRATSLTSCQGLFCEMTTDLFGRRTEPPLSNKLGRGSPDLNRSNSMSRPSSKAIYHQRKDYALTVLKQQWDLRHHVEHLLTLHVDSKNIRDVDDCIMRLKMLEAQGRVWGQDMILEVKDHELLLSDIESKEELESFPLESILRCTAVLDSCTYDSVLAITMQDRNRQGISILLFQCTQSGAELMKTNLEKAVKEWKSELESQHMLRNSLETMLSQQRPIHGIQDSFGPPQPAPALDQHYYPKQRDQPEWMDDRRQKSQDLDRDSEILNHVLNDIELFVGKVKEASGSLNTKKKMAKKKGKQKGVLLPELEYQACFRKIKYACNLLGKLKPILQEPNAPELLQLLFSILSFTISSCPWSDMASSTISPLLTKEAIDLLEENLEGDDHATWKMLGTAWTLTRAEYPNGQSVPTYLPTFSDEWVPPLPARESPTPMAQQPEDSEGYYSIRPELMQAMYEFQARNHKELSVRKGDMLEVLDQRKKWWLVQNSTGERGYIPSNILAPADQEPSVENGMNQGPRQPPSLRLNSTAAEVTEWLKDKGFSRITVKSLGVLTGRQLLEMSQGELKAICPEDWRRVVFKLSAVKTSLGINPHD</sequence>
<dbReference type="InterPro" id="IPR039801">
    <property type="entry name" value="EPS8-like"/>
</dbReference>
<dbReference type="InterPro" id="IPR041418">
    <property type="entry name" value="SAM_3"/>
</dbReference>
<dbReference type="Pfam" id="PF18016">
    <property type="entry name" value="SAM_3"/>
    <property type="match status" value="1"/>
</dbReference>
<dbReference type="Gene3D" id="1.10.150.50">
    <property type="entry name" value="Transcription Factor, Ets-1"/>
    <property type="match status" value="1"/>
</dbReference>
<dbReference type="GO" id="GO:0003779">
    <property type="term" value="F:actin binding"/>
    <property type="evidence" value="ECO:0007669"/>
    <property type="project" value="TreeGrafter"/>
</dbReference>
<evidence type="ECO:0000256" key="3">
    <source>
        <dbReference type="PROSITE-ProRule" id="PRU00192"/>
    </source>
</evidence>
<keyword evidence="2 3" id="KW-0728">SH3 domain</keyword>
<dbReference type="InterPro" id="IPR013625">
    <property type="entry name" value="PTB"/>
</dbReference>
<dbReference type="STRING" id="8496.A0A151N8J6"/>
<dbReference type="Gene3D" id="2.30.29.30">
    <property type="entry name" value="Pleckstrin-homology domain (PH domain)/Phosphotyrosine-binding domain (PTB)"/>
    <property type="match status" value="1"/>
</dbReference>
<dbReference type="Pfam" id="PF22975">
    <property type="entry name" value="EPS8_2nd"/>
    <property type="match status" value="1"/>
</dbReference>
<dbReference type="Gene3D" id="2.30.30.40">
    <property type="entry name" value="SH3 Domains"/>
    <property type="match status" value="1"/>
</dbReference>
<name>A0A151N8J6_ALLMI</name>
<dbReference type="Proteomes" id="UP000050525">
    <property type="component" value="Unassembled WGS sequence"/>
</dbReference>
<dbReference type="InterPro" id="IPR033928">
    <property type="entry name" value="EPS8_PTB"/>
</dbReference>
<comment type="similarity">
    <text evidence="1">Belongs to the EPS8 family.</text>
</comment>
<dbReference type="SUPFAM" id="SSF50729">
    <property type="entry name" value="PH domain-like"/>
    <property type="match status" value="1"/>
</dbReference>